<feature type="region of interest" description="Disordered" evidence="1">
    <location>
        <begin position="1"/>
        <end position="63"/>
    </location>
</feature>
<feature type="compositionally biased region" description="Basic and acidic residues" evidence="1">
    <location>
        <begin position="33"/>
        <end position="50"/>
    </location>
</feature>
<accession>U1GKY9</accession>
<dbReference type="Proteomes" id="UP000019373">
    <property type="component" value="Unassembled WGS sequence"/>
</dbReference>
<organism evidence="2 3">
    <name type="scientific">Endocarpon pusillum (strain Z07020 / HMAS-L-300199)</name>
    <name type="common">Lichen-forming fungus</name>
    <dbReference type="NCBI Taxonomy" id="1263415"/>
    <lineage>
        <taxon>Eukaryota</taxon>
        <taxon>Fungi</taxon>
        <taxon>Dikarya</taxon>
        <taxon>Ascomycota</taxon>
        <taxon>Pezizomycotina</taxon>
        <taxon>Eurotiomycetes</taxon>
        <taxon>Chaetothyriomycetidae</taxon>
        <taxon>Verrucariales</taxon>
        <taxon>Verrucariaceae</taxon>
        <taxon>Endocarpon</taxon>
    </lineage>
</organism>
<evidence type="ECO:0000313" key="2">
    <source>
        <dbReference type="EMBL" id="ERF72546.1"/>
    </source>
</evidence>
<evidence type="ECO:0000313" key="3">
    <source>
        <dbReference type="Proteomes" id="UP000019373"/>
    </source>
</evidence>
<evidence type="ECO:0000256" key="1">
    <source>
        <dbReference type="SAM" id="MobiDB-lite"/>
    </source>
</evidence>
<keyword evidence="3" id="KW-1185">Reference proteome</keyword>
<dbReference type="AlphaFoldDB" id="U1GKY9"/>
<dbReference type="EMBL" id="KE721082">
    <property type="protein sequence ID" value="ERF72546.1"/>
    <property type="molecule type" value="Genomic_DNA"/>
</dbReference>
<protein>
    <submittedName>
        <fullName evidence="2">Uncharacterized protein</fullName>
    </submittedName>
</protein>
<gene>
    <name evidence="2" type="ORF">EPUS_02828</name>
</gene>
<name>U1GKY9_ENDPU</name>
<proteinExistence type="predicted"/>
<dbReference type="GeneID" id="19237877"/>
<dbReference type="RefSeq" id="XP_007801778.1">
    <property type="nucleotide sequence ID" value="XM_007803587.1"/>
</dbReference>
<reference evidence="3" key="1">
    <citation type="journal article" date="2014" name="BMC Genomics">
        <title>Genome characteristics reveal the impact of lichenization on lichen-forming fungus Endocarpon pusillum Hedwig (Verrucariales, Ascomycota).</title>
        <authorList>
            <person name="Wang Y.-Y."/>
            <person name="Liu B."/>
            <person name="Zhang X.-Y."/>
            <person name="Zhou Q.-M."/>
            <person name="Zhang T."/>
            <person name="Li H."/>
            <person name="Yu Y.-F."/>
            <person name="Zhang X.-L."/>
            <person name="Hao X.-Y."/>
            <person name="Wang M."/>
            <person name="Wang L."/>
            <person name="Wei J.-C."/>
        </authorList>
    </citation>
    <scope>NUCLEOTIDE SEQUENCE [LARGE SCALE GENOMIC DNA]</scope>
    <source>
        <strain evidence="3">Z07020 / HMAS-L-300199</strain>
    </source>
</reference>
<dbReference type="HOGENOM" id="CLU_1643695_0_0_1"/>
<sequence length="161" mass="17266">MNLLSSTLKGLPPSPGPQSLEESSIGHVHPKSRLGDRDNGIDKGRNEDAAPRMGPVRTTQRSRPISVPMLACSKIHCRRLLEGFFDILPYTSRFHILSPDVSTSEIDFMAPASLETGGKAAQSLLAVHPSTIMDSLSRFEIVPIVESRGNGSASLGKASTC</sequence>